<dbReference type="InterPro" id="IPR001299">
    <property type="entry name" value="Ependymin"/>
</dbReference>
<proteinExistence type="inferred from homology"/>
<evidence type="ECO:0000313" key="3">
    <source>
        <dbReference type="Ensembl" id="ENSGMOP00000012220.2"/>
    </source>
</evidence>
<dbReference type="SMART" id="SM00026">
    <property type="entry name" value="EPEND"/>
    <property type="match status" value="1"/>
</dbReference>
<dbReference type="GO" id="GO:0007160">
    <property type="term" value="P:cell-matrix adhesion"/>
    <property type="evidence" value="ECO:0007669"/>
    <property type="project" value="InterPro"/>
</dbReference>
<dbReference type="OMA" id="LNPPEFC"/>
<accession>A0A8C4ZDI5</accession>
<dbReference type="AlphaFoldDB" id="A0A8C4ZDI5"/>
<evidence type="ECO:0008006" key="5">
    <source>
        <dbReference type="Google" id="ProtNLM"/>
    </source>
</evidence>
<dbReference type="GeneTree" id="ENSGT00940000164430"/>
<feature type="signal peptide" evidence="2">
    <location>
        <begin position="1"/>
        <end position="16"/>
    </location>
</feature>
<evidence type="ECO:0000313" key="4">
    <source>
        <dbReference type="Proteomes" id="UP000694546"/>
    </source>
</evidence>
<reference evidence="3" key="1">
    <citation type="submission" date="2025-08" db="UniProtKB">
        <authorList>
            <consortium name="Ensembl"/>
        </authorList>
    </citation>
    <scope>IDENTIFICATION</scope>
</reference>
<dbReference type="Ensembl" id="ENSGMOT00000012547.2">
    <property type="protein sequence ID" value="ENSGMOP00000012220.2"/>
    <property type="gene ID" value="ENSGMOG00000011396.2"/>
</dbReference>
<dbReference type="GO" id="GO:0005509">
    <property type="term" value="F:calcium ion binding"/>
    <property type="evidence" value="ECO:0007669"/>
    <property type="project" value="InterPro"/>
</dbReference>
<dbReference type="PRINTS" id="PR00317">
    <property type="entry name" value="EPENDYMIN"/>
</dbReference>
<dbReference type="GO" id="GO:0005576">
    <property type="term" value="C:extracellular region"/>
    <property type="evidence" value="ECO:0007669"/>
    <property type="project" value="InterPro"/>
</dbReference>
<comment type="similarity">
    <text evidence="1">Belongs to the ependymin family.</text>
</comment>
<feature type="chain" id="PRO_5034497696" description="Ependymin" evidence="2">
    <location>
        <begin position="17"/>
        <end position="192"/>
    </location>
</feature>
<evidence type="ECO:0000256" key="2">
    <source>
        <dbReference type="SAM" id="SignalP"/>
    </source>
</evidence>
<dbReference type="PANTHER" id="PTHR10697">
    <property type="entry name" value="MAMMALIAN EPENDYMIN-RELATED PROTEIN 1"/>
    <property type="match status" value="1"/>
</dbReference>
<reference evidence="3" key="2">
    <citation type="submission" date="2025-09" db="UniProtKB">
        <authorList>
            <consortium name="Ensembl"/>
        </authorList>
    </citation>
    <scope>IDENTIFICATION</scope>
</reference>
<dbReference type="GO" id="GO:0005764">
    <property type="term" value="C:lysosome"/>
    <property type="evidence" value="ECO:0007669"/>
    <property type="project" value="TreeGrafter"/>
</dbReference>
<name>A0A8C4ZDI5_GADMO</name>
<sequence length="192" mass="21377">MQALLLTCLLAVSCLAHTPYRCTLWESANFIYDAIGQRIRLQEFGVLNNKSFNLDALLLYREGAMFFIDKKNRNCTKRALKGDFQPMQVPQDAQLLGQAVLGSSSGPGEGLLVNTWVGNSPETGKYMSTVTEFGCIPIGTAYHTDQYGWLQVSYYNNIKGVADPSMLNPPEFCKGAELERGQTPVNFLNLFF</sequence>
<organism evidence="3 4">
    <name type="scientific">Gadus morhua</name>
    <name type="common">Atlantic cod</name>
    <dbReference type="NCBI Taxonomy" id="8049"/>
    <lineage>
        <taxon>Eukaryota</taxon>
        <taxon>Metazoa</taxon>
        <taxon>Chordata</taxon>
        <taxon>Craniata</taxon>
        <taxon>Vertebrata</taxon>
        <taxon>Euteleostomi</taxon>
        <taxon>Actinopterygii</taxon>
        <taxon>Neopterygii</taxon>
        <taxon>Teleostei</taxon>
        <taxon>Neoteleostei</taxon>
        <taxon>Acanthomorphata</taxon>
        <taxon>Zeiogadaria</taxon>
        <taxon>Gadariae</taxon>
        <taxon>Gadiformes</taxon>
        <taxon>Gadoidei</taxon>
        <taxon>Gadidae</taxon>
        <taxon>Gadus</taxon>
    </lineage>
</organism>
<evidence type="ECO:0000256" key="1">
    <source>
        <dbReference type="ARBA" id="ARBA00010771"/>
    </source>
</evidence>
<keyword evidence="4" id="KW-1185">Reference proteome</keyword>
<dbReference type="Pfam" id="PF00811">
    <property type="entry name" value="Ependymin"/>
    <property type="match status" value="1"/>
</dbReference>
<dbReference type="PANTHER" id="PTHR10697:SF5">
    <property type="entry name" value="EPENDYMIN-RELATED"/>
    <property type="match status" value="1"/>
</dbReference>
<dbReference type="Proteomes" id="UP000694546">
    <property type="component" value="Chromosome 17"/>
</dbReference>
<protein>
    <recommendedName>
        <fullName evidence="5">Ependymin</fullName>
    </recommendedName>
</protein>
<keyword evidence="2" id="KW-0732">Signal</keyword>